<feature type="chain" id="PRO_5046950584" evidence="5">
    <location>
        <begin position="26"/>
        <end position="222"/>
    </location>
</feature>
<feature type="domain" description="Cytochrome c" evidence="6">
    <location>
        <begin position="127"/>
        <end position="214"/>
    </location>
</feature>
<reference evidence="7 8" key="1">
    <citation type="submission" date="2024-09" db="EMBL/GenBank/DDBJ databases">
        <authorList>
            <person name="Zhang Z.-H."/>
        </authorList>
    </citation>
    <scope>NUCLEOTIDE SEQUENCE [LARGE SCALE GENOMIC DNA]</scope>
    <source>
        <strain evidence="7 8">HHTR114</strain>
    </source>
</reference>
<evidence type="ECO:0000256" key="5">
    <source>
        <dbReference type="SAM" id="SignalP"/>
    </source>
</evidence>
<keyword evidence="8" id="KW-1185">Reference proteome</keyword>
<accession>A0ABW1L366</accession>
<dbReference type="InterPro" id="IPR036909">
    <property type="entry name" value="Cyt_c-like_dom_sf"/>
</dbReference>
<dbReference type="PANTHER" id="PTHR35008">
    <property type="entry name" value="BLL4482 PROTEIN-RELATED"/>
    <property type="match status" value="1"/>
</dbReference>
<dbReference type="RefSeq" id="WP_379881031.1">
    <property type="nucleotide sequence ID" value="NZ_JBHPON010000003.1"/>
</dbReference>
<dbReference type="EMBL" id="JBHPON010000003">
    <property type="protein sequence ID" value="MFC6037577.1"/>
    <property type="molecule type" value="Genomic_DNA"/>
</dbReference>
<gene>
    <name evidence="7" type="ORF">ACFMB1_18625</name>
</gene>
<name>A0ABW1L366_9PROT</name>
<dbReference type="InterPro" id="IPR051459">
    <property type="entry name" value="Cytochrome_c-type_DH"/>
</dbReference>
<evidence type="ECO:0000256" key="3">
    <source>
        <dbReference type="ARBA" id="ARBA00023004"/>
    </source>
</evidence>
<keyword evidence="1 4" id="KW-0349">Heme</keyword>
<proteinExistence type="predicted"/>
<comment type="caution">
    <text evidence="7">The sequence shown here is derived from an EMBL/GenBank/DDBJ whole genome shotgun (WGS) entry which is preliminary data.</text>
</comment>
<feature type="signal peptide" evidence="5">
    <location>
        <begin position="1"/>
        <end position="25"/>
    </location>
</feature>
<dbReference type="Pfam" id="PF00034">
    <property type="entry name" value="Cytochrom_C"/>
    <property type="match status" value="1"/>
</dbReference>
<keyword evidence="5" id="KW-0732">Signal</keyword>
<dbReference type="Gene3D" id="1.10.760.10">
    <property type="entry name" value="Cytochrome c-like domain"/>
    <property type="match status" value="1"/>
</dbReference>
<evidence type="ECO:0000256" key="4">
    <source>
        <dbReference type="PROSITE-ProRule" id="PRU00433"/>
    </source>
</evidence>
<dbReference type="PROSITE" id="PS51007">
    <property type="entry name" value="CYTC"/>
    <property type="match status" value="1"/>
</dbReference>
<evidence type="ECO:0000313" key="8">
    <source>
        <dbReference type="Proteomes" id="UP001596116"/>
    </source>
</evidence>
<dbReference type="PANTHER" id="PTHR35008:SF8">
    <property type="entry name" value="ALCOHOL DEHYDROGENASE CYTOCHROME C SUBUNIT"/>
    <property type="match status" value="1"/>
</dbReference>
<dbReference type="Proteomes" id="UP001596116">
    <property type="component" value="Unassembled WGS sequence"/>
</dbReference>
<protein>
    <submittedName>
        <fullName evidence="7">C-type cytochrome</fullName>
    </submittedName>
</protein>
<keyword evidence="2 4" id="KW-0479">Metal-binding</keyword>
<evidence type="ECO:0000259" key="6">
    <source>
        <dbReference type="PROSITE" id="PS51007"/>
    </source>
</evidence>
<evidence type="ECO:0000313" key="7">
    <source>
        <dbReference type="EMBL" id="MFC6037577.1"/>
    </source>
</evidence>
<sequence length="222" mass="23341">MKKPLLILGAALPIIGGLLIVQTTAQTTSPAQEQPQIDVGDSAAIARGAQAWANHCSRCHNLRSPSELNAELWSVSVQHMRVRANLPGSVADDIKAFLISSASDGSAYSAAPIPGASLSSYAHLNPGDPVRGLEVYSQTCIACHGADGKGAIEGVPDLTLADGRLTISNDVVLTNIINGYQSEGSLMAMPAMGGNPELSEQDMADVLAYMRKEYKIEVNDEN</sequence>
<evidence type="ECO:0000256" key="2">
    <source>
        <dbReference type="ARBA" id="ARBA00022723"/>
    </source>
</evidence>
<dbReference type="InterPro" id="IPR009056">
    <property type="entry name" value="Cyt_c-like_dom"/>
</dbReference>
<keyword evidence="3 4" id="KW-0408">Iron</keyword>
<dbReference type="SUPFAM" id="SSF46626">
    <property type="entry name" value="Cytochrome c"/>
    <property type="match status" value="2"/>
</dbReference>
<evidence type="ECO:0000256" key="1">
    <source>
        <dbReference type="ARBA" id="ARBA00022617"/>
    </source>
</evidence>
<organism evidence="7 8">
    <name type="scientific">Hyphococcus aureus</name>
    <dbReference type="NCBI Taxonomy" id="2666033"/>
    <lineage>
        <taxon>Bacteria</taxon>
        <taxon>Pseudomonadati</taxon>
        <taxon>Pseudomonadota</taxon>
        <taxon>Alphaproteobacteria</taxon>
        <taxon>Parvularculales</taxon>
        <taxon>Parvularculaceae</taxon>
        <taxon>Hyphococcus</taxon>
    </lineage>
</organism>